<evidence type="ECO:0000313" key="5">
    <source>
        <dbReference type="Proteomes" id="UP000035553"/>
    </source>
</evidence>
<sequence length="276" mass="31448">MQNEKRVVLITGASSGMGYASAKYFHDHGWVVYAGARRTQRMQDLYELGIHVHQLDVTNNESNQNFVEAAIKEQGRVDVLINNAGYGEYGPLEEVNLENAKYQFDVNLFAAGELSKLVLPLMRKQQFGRMINVTSVGENVYMPLGGWYHATKAALGIWSDVLDMEIRQFGLRSIVIQPGATQSEWGDIAMQKAEKNLKADSPYRKLVLAIKKLLFSFQASATSDDLAKIFYKAATDSNPSRRYYHSLTDRIAVRIARNHPSLWRFGMWKMMRRMDR</sequence>
<gene>
    <name evidence="4" type="ORF">SINU_07565</name>
</gene>
<dbReference type="InterPro" id="IPR002347">
    <property type="entry name" value="SDR_fam"/>
</dbReference>
<dbReference type="GO" id="GO:0016491">
    <property type="term" value="F:oxidoreductase activity"/>
    <property type="evidence" value="ECO:0007669"/>
    <property type="project" value="UniProtKB-KW"/>
</dbReference>
<comment type="similarity">
    <text evidence="1 3">Belongs to the short-chain dehydrogenases/reductases (SDR) family.</text>
</comment>
<evidence type="ECO:0000256" key="2">
    <source>
        <dbReference type="ARBA" id="ARBA00023002"/>
    </source>
</evidence>
<keyword evidence="5" id="KW-1185">Reference proteome</keyword>
<name>A0A0U1QP28_9BACL</name>
<protein>
    <submittedName>
        <fullName evidence="4">Short-chain dehydrogenase</fullName>
    </submittedName>
</protein>
<dbReference type="PRINTS" id="PR00080">
    <property type="entry name" value="SDRFAMILY"/>
</dbReference>
<dbReference type="STRING" id="1069536.SINU_07565"/>
<dbReference type="SUPFAM" id="SSF51735">
    <property type="entry name" value="NAD(P)-binding Rossmann-fold domains"/>
    <property type="match status" value="1"/>
</dbReference>
<reference evidence="4 5" key="1">
    <citation type="journal article" date="2011" name="J. Bacteriol.">
        <title>Draft genome sequence of Sporolactobacillus inulinus strain CASD, an efficient D-lactic acid-producing bacterium with high-concentration lactate tolerance capability.</title>
        <authorList>
            <person name="Yu B."/>
            <person name="Su F."/>
            <person name="Wang L."/>
            <person name="Xu K."/>
            <person name="Zhao B."/>
            <person name="Xu P."/>
        </authorList>
    </citation>
    <scope>NUCLEOTIDE SEQUENCE [LARGE SCALE GENOMIC DNA]</scope>
    <source>
        <strain evidence="4 5">CASD</strain>
    </source>
</reference>
<keyword evidence="2" id="KW-0560">Oxidoreductase</keyword>
<dbReference type="AlphaFoldDB" id="A0A0U1QP28"/>
<evidence type="ECO:0000256" key="3">
    <source>
        <dbReference type="RuleBase" id="RU000363"/>
    </source>
</evidence>
<dbReference type="PANTHER" id="PTHR44169">
    <property type="entry name" value="NADPH-DEPENDENT 1-ACYLDIHYDROXYACETONE PHOSPHATE REDUCTASE"/>
    <property type="match status" value="1"/>
</dbReference>
<dbReference type="PANTHER" id="PTHR44169:SF6">
    <property type="entry name" value="NADPH-DEPENDENT 1-ACYLDIHYDROXYACETONE PHOSPHATE REDUCTASE"/>
    <property type="match status" value="1"/>
</dbReference>
<dbReference type="InterPro" id="IPR036291">
    <property type="entry name" value="NAD(P)-bd_dom_sf"/>
</dbReference>
<dbReference type="Gene3D" id="3.40.50.720">
    <property type="entry name" value="NAD(P)-binding Rossmann-like Domain"/>
    <property type="match status" value="1"/>
</dbReference>
<dbReference type="RefSeq" id="WP_010024115.1">
    <property type="nucleotide sequence ID" value="NZ_AFVQ02000094.1"/>
</dbReference>
<dbReference type="CDD" id="cd05374">
    <property type="entry name" value="17beta-HSD-like_SDR_c"/>
    <property type="match status" value="1"/>
</dbReference>
<proteinExistence type="inferred from homology"/>
<dbReference type="Proteomes" id="UP000035553">
    <property type="component" value="Unassembled WGS sequence"/>
</dbReference>
<dbReference type="EMBL" id="AFVQ02000094">
    <property type="protein sequence ID" value="KLI02525.1"/>
    <property type="molecule type" value="Genomic_DNA"/>
</dbReference>
<dbReference type="OrthoDB" id="9775296at2"/>
<comment type="caution">
    <text evidence="4">The sequence shown here is derived from an EMBL/GenBank/DDBJ whole genome shotgun (WGS) entry which is preliminary data.</text>
</comment>
<evidence type="ECO:0000313" key="4">
    <source>
        <dbReference type="EMBL" id="KLI02525.1"/>
    </source>
</evidence>
<organism evidence="4 5">
    <name type="scientific">Sporolactobacillus inulinus CASD</name>
    <dbReference type="NCBI Taxonomy" id="1069536"/>
    <lineage>
        <taxon>Bacteria</taxon>
        <taxon>Bacillati</taxon>
        <taxon>Bacillota</taxon>
        <taxon>Bacilli</taxon>
        <taxon>Bacillales</taxon>
        <taxon>Sporolactobacillaceae</taxon>
        <taxon>Sporolactobacillus</taxon>
    </lineage>
</organism>
<evidence type="ECO:0000256" key="1">
    <source>
        <dbReference type="ARBA" id="ARBA00006484"/>
    </source>
</evidence>
<dbReference type="PRINTS" id="PR00081">
    <property type="entry name" value="GDHRDH"/>
</dbReference>
<accession>A0A0U1QP28</accession>
<dbReference type="Pfam" id="PF00106">
    <property type="entry name" value="adh_short"/>
    <property type="match status" value="1"/>
</dbReference>